<evidence type="ECO:0000313" key="4">
    <source>
        <dbReference type="EMBL" id="MBC1501344.1"/>
    </source>
</evidence>
<gene>
    <name evidence="4" type="ORF">HB943_12095</name>
</gene>
<reference evidence="4 5" key="1">
    <citation type="submission" date="2020-03" db="EMBL/GenBank/DDBJ databases">
        <title>Soil Listeria distribution.</title>
        <authorList>
            <person name="Liao J."/>
            <person name="Wiedmann M."/>
        </authorList>
    </citation>
    <scope>NUCLEOTIDE SEQUENCE [LARGE SCALE GENOMIC DNA]</scope>
    <source>
        <strain evidence="4 5">FSL L7-1523</strain>
    </source>
</reference>
<dbReference type="RefSeq" id="WP_185426674.1">
    <property type="nucleotide sequence ID" value="NZ_JAARRL010000021.1"/>
</dbReference>
<evidence type="ECO:0000313" key="5">
    <source>
        <dbReference type="Proteomes" id="UP000564536"/>
    </source>
</evidence>
<dbReference type="Proteomes" id="UP000564536">
    <property type="component" value="Unassembled WGS sequence"/>
</dbReference>
<dbReference type="AlphaFoldDB" id="A0A841Z817"/>
<sequence length="146" mass="16790">MSLNMYLSEVDTQTATITDICYQTIQGMEQVIDSIDAFTGDILLKGTTYDSAKVYFSQTYRVIARGIILLCEELIRQNKAFPENFRAEVASIDVMEDELKEQIREVTRVQADMEDMSNQLIPLQPMVALFGDMKRKLEKKLEDLYT</sequence>
<comment type="caution">
    <text evidence="4">The sequence shown here is derived from an EMBL/GenBank/DDBJ whole genome shotgun (WGS) entry which is preliminary data.</text>
</comment>
<feature type="coiled-coil region" evidence="2">
    <location>
        <begin position="92"/>
        <end position="119"/>
    </location>
</feature>
<dbReference type="PANTHER" id="PTHR34976">
    <property type="entry name" value="RIBONUCLEASE YQCG-RELATED"/>
    <property type="match status" value="1"/>
</dbReference>
<organism evidence="4 5">
    <name type="scientific">Listeria weihenstephanensis</name>
    <dbReference type="NCBI Taxonomy" id="1006155"/>
    <lineage>
        <taxon>Bacteria</taxon>
        <taxon>Bacillati</taxon>
        <taxon>Bacillota</taxon>
        <taxon>Bacilli</taxon>
        <taxon>Bacillales</taxon>
        <taxon>Listeriaceae</taxon>
        <taxon>Listeria</taxon>
    </lineage>
</organism>
<name>A0A841Z817_9LIST</name>
<dbReference type="EMBL" id="JAARRL010000021">
    <property type="protein sequence ID" value="MBC1501344.1"/>
    <property type="molecule type" value="Genomic_DNA"/>
</dbReference>
<proteinExistence type="inferred from homology"/>
<evidence type="ECO:0000256" key="1">
    <source>
        <dbReference type="ARBA" id="ARBA00034117"/>
    </source>
</evidence>
<dbReference type="InterPro" id="IPR051768">
    <property type="entry name" value="Bact_secretion_toxin"/>
</dbReference>
<accession>A0A841Z817</accession>
<protein>
    <recommendedName>
        <fullName evidence="3">LXG domain-containing protein</fullName>
    </recommendedName>
</protein>
<evidence type="ECO:0000259" key="3">
    <source>
        <dbReference type="PROSITE" id="PS51756"/>
    </source>
</evidence>
<keyword evidence="2" id="KW-0175">Coiled coil</keyword>
<comment type="similarity">
    <text evidence="1">In the N-terminal section; belongs to the LXG family.</text>
</comment>
<dbReference type="PROSITE" id="PS51756">
    <property type="entry name" value="LXG"/>
    <property type="match status" value="1"/>
</dbReference>
<dbReference type="PANTHER" id="PTHR34976:SF1">
    <property type="entry name" value="TOXIN BC_0920"/>
    <property type="match status" value="1"/>
</dbReference>
<dbReference type="InterPro" id="IPR006829">
    <property type="entry name" value="LXG_dom"/>
</dbReference>
<evidence type="ECO:0000256" key="2">
    <source>
        <dbReference type="SAM" id="Coils"/>
    </source>
</evidence>
<feature type="domain" description="LXG" evidence="3">
    <location>
        <begin position="1"/>
        <end position="146"/>
    </location>
</feature>